<gene>
    <name evidence="5" type="ORF">GTHE00462_LOCUS23004</name>
</gene>
<evidence type="ECO:0000259" key="4">
    <source>
        <dbReference type="PROSITE" id="PS50280"/>
    </source>
</evidence>
<keyword evidence="1" id="KW-0489">Methyltransferase</keyword>
<evidence type="ECO:0000256" key="1">
    <source>
        <dbReference type="ARBA" id="ARBA00022603"/>
    </source>
</evidence>
<dbReference type="Pfam" id="PF00856">
    <property type="entry name" value="SET"/>
    <property type="match status" value="1"/>
</dbReference>
<evidence type="ECO:0000313" key="5">
    <source>
        <dbReference type="EMBL" id="CAE2313898.1"/>
    </source>
</evidence>
<dbReference type="AlphaFoldDB" id="A0A7S4L440"/>
<dbReference type="InterPro" id="IPR046341">
    <property type="entry name" value="SET_dom_sf"/>
</dbReference>
<dbReference type="SUPFAM" id="SSF81822">
    <property type="entry name" value="RuBisCo LSMT C-terminal, substrate-binding domain"/>
    <property type="match status" value="1"/>
</dbReference>
<proteinExistence type="predicted"/>
<dbReference type="Gene3D" id="3.90.1410.10">
    <property type="entry name" value="set domain protein methyltransferase, domain 1"/>
    <property type="match status" value="1"/>
</dbReference>
<protein>
    <recommendedName>
        <fullName evidence="4">SET domain-containing protein</fullName>
    </recommendedName>
</protein>
<dbReference type="PANTHER" id="PTHR13271">
    <property type="entry name" value="UNCHARACTERIZED PUTATIVE METHYLTRANSFERASE"/>
    <property type="match status" value="1"/>
</dbReference>
<feature type="domain" description="SET" evidence="4">
    <location>
        <begin position="80"/>
        <end position="300"/>
    </location>
</feature>
<accession>A0A7S4L440</accession>
<keyword evidence="3" id="KW-0949">S-adenosyl-L-methionine</keyword>
<dbReference type="GO" id="GO:0016279">
    <property type="term" value="F:protein-lysine N-methyltransferase activity"/>
    <property type="evidence" value="ECO:0007669"/>
    <property type="project" value="TreeGrafter"/>
</dbReference>
<dbReference type="InterPro" id="IPR050600">
    <property type="entry name" value="SETD3_SETD6_MTase"/>
</dbReference>
<dbReference type="CDD" id="cd10527">
    <property type="entry name" value="SET_LSMT"/>
    <property type="match status" value="1"/>
</dbReference>
<organism evidence="5">
    <name type="scientific">Guillardia theta</name>
    <name type="common">Cryptophyte</name>
    <name type="synonym">Cryptomonas phi</name>
    <dbReference type="NCBI Taxonomy" id="55529"/>
    <lineage>
        <taxon>Eukaryota</taxon>
        <taxon>Cryptophyceae</taxon>
        <taxon>Pyrenomonadales</taxon>
        <taxon>Geminigeraceae</taxon>
        <taxon>Guillardia</taxon>
    </lineage>
</organism>
<evidence type="ECO:0000256" key="3">
    <source>
        <dbReference type="ARBA" id="ARBA00022691"/>
    </source>
</evidence>
<dbReference type="Pfam" id="PF09273">
    <property type="entry name" value="Rubis-subs-bind"/>
    <property type="match status" value="1"/>
</dbReference>
<dbReference type="EMBL" id="HBKN01029695">
    <property type="protein sequence ID" value="CAE2313898.1"/>
    <property type="molecule type" value="Transcribed_RNA"/>
</dbReference>
<name>A0A7S4L440_GUITH</name>
<dbReference type="PANTHER" id="PTHR13271:SF151">
    <property type="entry name" value="SET DOMAIN-CONTAINING PROTEIN 4"/>
    <property type="match status" value="1"/>
</dbReference>
<dbReference type="PROSITE" id="PS50280">
    <property type="entry name" value="SET"/>
    <property type="match status" value="1"/>
</dbReference>
<dbReference type="GO" id="GO:0032259">
    <property type="term" value="P:methylation"/>
    <property type="evidence" value="ECO:0007669"/>
    <property type="project" value="UniProtKB-KW"/>
</dbReference>
<dbReference type="InterPro" id="IPR036464">
    <property type="entry name" value="Rubisco_LSMT_subst-bd_sf"/>
</dbReference>
<dbReference type="InterPro" id="IPR015353">
    <property type="entry name" value="Rubisco_LSMT_subst-bd"/>
</dbReference>
<reference evidence="5" key="1">
    <citation type="submission" date="2021-01" db="EMBL/GenBank/DDBJ databases">
        <authorList>
            <person name="Corre E."/>
            <person name="Pelletier E."/>
            <person name="Niang G."/>
            <person name="Scheremetjew M."/>
            <person name="Finn R."/>
            <person name="Kale V."/>
            <person name="Holt S."/>
            <person name="Cochrane G."/>
            <person name="Meng A."/>
            <person name="Brown T."/>
            <person name="Cohen L."/>
        </authorList>
    </citation>
    <scope>NUCLEOTIDE SEQUENCE</scope>
    <source>
        <strain evidence="5">CCMP 2712</strain>
    </source>
</reference>
<keyword evidence="2" id="KW-0808">Transferase</keyword>
<evidence type="ECO:0000256" key="2">
    <source>
        <dbReference type="ARBA" id="ARBA00022679"/>
    </source>
</evidence>
<dbReference type="SUPFAM" id="SSF82199">
    <property type="entry name" value="SET domain"/>
    <property type="match status" value="1"/>
</dbReference>
<sequence>MQRLSMRISAMLLLLQDLFVLSFCFMTPPLLMPKLRSNLAMPCKEGHASSIKLAMVAPGQQKVQVRSWEQSWLQLVDWAEKEKIKWSGFKVDDVGGYRGAIATRSLKEEDVIVVSPRESTLLVQEHDECPFPPDFLDPQYWDEIHEYWNLRMALRLIYEKRRGEESKWYQYIQILPTNFDVPLLFSQDELKELQDPLFIHEVEIEQKYFEYERRRMADFMPLPPSKEELGWALACAGSRTFTADFGDGRPVGQCMCPIADMVNHEDEAEPAFRWNPEEECFELFAPRSRQRGEEICISYGDVNGKHLLHYYGFLPFKNKHEHFVVTEDEILETVKETLGEEDETKLKDVKQHALKLLVNEQVSSMKLPLAHLEETSLLLDDTRQSGHEFRVPPSSSPLLPDLRIFLNLLAVDSQEAKVGALQLARLLQDGDFLSPSHRSRSLKIFRRVIEKKMSAMATTMEEDEEILKQTETSQDKERLRLCVRYRLSLKQMLQNSLSFVQD</sequence>
<dbReference type="Gene3D" id="3.90.1420.10">
    <property type="entry name" value="Rubisco LSMT, substrate-binding domain"/>
    <property type="match status" value="1"/>
</dbReference>
<dbReference type="InterPro" id="IPR001214">
    <property type="entry name" value="SET_dom"/>
</dbReference>